<evidence type="ECO:0000313" key="2">
    <source>
        <dbReference type="EMBL" id="KAH7958093.1"/>
    </source>
</evidence>
<dbReference type="Proteomes" id="UP000821866">
    <property type="component" value="Unassembled WGS sequence"/>
</dbReference>
<dbReference type="AlphaFoldDB" id="A0A9J6CYX7"/>
<sequence>MCLSEALKKSCRCLMNESFRQQVSRLSNAGYPKSLVVSVAEGLHRKVLEKRCEAMDRMATSKEKKWLTDEEIQELIFLPDGELSDADFDSDPDDPEHEPRDDKKLIDSCPLEVVINIRDQHPREDDDGGMPSNPVEAVPGTSRHTAAQRRKMKESVRRKWTTKDVMLDDTAWKSYKEVGIDVRWHQRCYGTSSIRVDEDLNGSDISKISDGNRSLIDEGRMVAEVQ</sequence>
<name>A0A9J6CYX7_RHIMP</name>
<keyword evidence="3" id="KW-1185">Reference proteome</keyword>
<protein>
    <submittedName>
        <fullName evidence="2">Uncharacterized protein</fullName>
    </submittedName>
</protein>
<feature type="region of interest" description="Disordered" evidence="1">
    <location>
        <begin position="121"/>
        <end position="144"/>
    </location>
</feature>
<reference evidence="2" key="2">
    <citation type="submission" date="2021-09" db="EMBL/GenBank/DDBJ databases">
        <authorList>
            <person name="Jia N."/>
            <person name="Wang J."/>
            <person name="Shi W."/>
            <person name="Du L."/>
            <person name="Sun Y."/>
            <person name="Zhan W."/>
            <person name="Jiang J."/>
            <person name="Wang Q."/>
            <person name="Zhang B."/>
            <person name="Ji P."/>
            <person name="Sakyi L.B."/>
            <person name="Cui X."/>
            <person name="Yuan T."/>
            <person name="Jiang B."/>
            <person name="Yang W."/>
            <person name="Lam T.T.-Y."/>
            <person name="Chang Q."/>
            <person name="Ding S."/>
            <person name="Wang X."/>
            <person name="Zhu J."/>
            <person name="Ruan X."/>
            <person name="Zhao L."/>
            <person name="Wei J."/>
            <person name="Que T."/>
            <person name="Du C."/>
            <person name="Cheng J."/>
            <person name="Dai P."/>
            <person name="Han X."/>
            <person name="Huang E."/>
            <person name="Gao Y."/>
            <person name="Liu J."/>
            <person name="Shao H."/>
            <person name="Ye R."/>
            <person name="Li L."/>
            <person name="Wei W."/>
            <person name="Wang X."/>
            <person name="Wang C."/>
            <person name="Huo Q."/>
            <person name="Li W."/>
            <person name="Guo W."/>
            <person name="Chen H."/>
            <person name="Chen S."/>
            <person name="Zhou L."/>
            <person name="Zhou L."/>
            <person name="Ni X."/>
            <person name="Tian J."/>
            <person name="Zhou Y."/>
            <person name="Sheng Y."/>
            <person name="Liu T."/>
            <person name="Pan Y."/>
            <person name="Xia L."/>
            <person name="Li J."/>
            <person name="Zhao F."/>
            <person name="Cao W."/>
        </authorList>
    </citation>
    <scope>NUCLEOTIDE SEQUENCE</scope>
    <source>
        <strain evidence="2">Rmic-2018</strain>
        <tissue evidence="2">Larvae</tissue>
    </source>
</reference>
<organism evidence="2 3">
    <name type="scientific">Rhipicephalus microplus</name>
    <name type="common">Cattle tick</name>
    <name type="synonym">Boophilus microplus</name>
    <dbReference type="NCBI Taxonomy" id="6941"/>
    <lineage>
        <taxon>Eukaryota</taxon>
        <taxon>Metazoa</taxon>
        <taxon>Ecdysozoa</taxon>
        <taxon>Arthropoda</taxon>
        <taxon>Chelicerata</taxon>
        <taxon>Arachnida</taxon>
        <taxon>Acari</taxon>
        <taxon>Parasitiformes</taxon>
        <taxon>Ixodida</taxon>
        <taxon>Ixodoidea</taxon>
        <taxon>Ixodidae</taxon>
        <taxon>Rhipicephalinae</taxon>
        <taxon>Rhipicephalus</taxon>
        <taxon>Boophilus</taxon>
    </lineage>
</organism>
<accession>A0A9J6CYX7</accession>
<feature type="region of interest" description="Disordered" evidence="1">
    <location>
        <begin position="82"/>
        <end position="104"/>
    </location>
</feature>
<evidence type="ECO:0000256" key="1">
    <source>
        <dbReference type="SAM" id="MobiDB-lite"/>
    </source>
</evidence>
<reference evidence="2" key="1">
    <citation type="journal article" date="2020" name="Cell">
        <title>Large-Scale Comparative Analyses of Tick Genomes Elucidate Their Genetic Diversity and Vector Capacities.</title>
        <authorList>
            <consortium name="Tick Genome and Microbiome Consortium (TIGMIC)"/>
            <person name="Jia N."/>
            <person name="Wang J."/>
            <person name="Shi W."/>
            <person name="Du L."/>
            <person name="Sun Y."/>
            <person name="Zhan W."/>
            <person name="Jiang J.F."/>
            <person name="Wang Q."/>
            <person name="Zhang B."/>
            <person name="Ji P."/>
            <person name="Bell-Sakyi L."/>
            <person name="Cui X.M."/>
            <person name="Yuan T.T."/>
            <person name="Jiang B.G."/>
            <person name="Yang W.F."/>
            <person name="Lam T.T."/>
            <person name="Chang Q.C."/>
            <person name="Ding S.J."/>
            <person name="Wang X.J."/>
            <person name="Zhu J.G."/>
            <person name="Ruan X.D."/>
            <person name="Zhao L."/>
            <person name="Wei J.T."/>
            <person name="Ye R.Z."/>
            <person name="Que T.C."/>
            <person name="Du C.H."/>
            <person name="Zhou Y.H."/>
            <person name="Cheng J.X."/>
            <person name="Dai P.F."/>
            <person name="Guo W.B."/>
            <person name="Han X.H."/>
            <person name="Huang E.J."/>
            <person name="Li L.F."/>
            <person name="Wei W."/>
            <person name="Gao Y.C."/>
            <person name="Liu J.Z."/>
            <person name="Shao H.Z."/>
            <person name="Wang X."/>
            <person name="Wang C.C."/>
            <person name="Yang T.C."/>
            <person name="Huo Q.B."/>
            <person name="Li W."/>
            <person name="Chen H.Y."/>
            <person name="Chen S.E."/>
            <person name="Zhou L.G."/>
            <person name="Ni X.B."/>
            <person name="Tian J.H."/>
            <person name="Sheng Y."/>
            <person name="Liu T."/>
            <person name="Pan Y.S."/>
            <person name="Xia L.Y."/>
            <person name="Li J."/>
            <person name="Zhao F."/>
            <person name="Cao W.C."/>
        </authorList>
    </citation>
    <scope>NUCLEOTIDE SEQUENCE</scope>
    <source>
        <strain evidence="2">Rmic-2018</strain>
    </source>
</reference>
<feature type="compositionally biased region" description="Acidic residues" evidence="1">
    <location>
        <begin position="82"/>
        <end position="96"/>
    </location>
</feature>
<dbReference type="EMBL" id="JABSTU010004526">
    <property type="protein sequence ID" value="KAH7958093.1"/>
    <property type="molecule type" value="Genomic_DNA"/>
</dbReference>
<comment type="caution">
    <text evidence="2">The sequence shown here is derived from an EMBL/GenBank/DDBJ whole genome shotgun (WGS) entry which is preliminary data.</text>
</comment>
<proteinExistence type="predicted"/>
<gene>
    <name evidence="2" type="ORF">HPB51_027922</name>
</gene>
<evidence type="ECO:0000313" key="3">
    <source>
        <dbReference type="Proteomes" id="UP000821866"/>
    </source>
</evidence>